<dbReference type="InterPro" id="IPR023577">
    <property type="entry name" value="CYTH_domain"/>
</dbReference>
<gene>
    <name evidence="2" type="ORF">I553_8107</name>
</gene>
<dbReference type="PATRIC" id="fig|1299334.3.peg.2268"/>
<dbReference type="GO" id="GO:0004016">
    <property type="term" value="F:adenylate cyclase activity"/>
    <property type="evidence" value="ECO:0007669"/>
    <property type="project" value="UniProtKB-EC"/>
</dbReference>
<protein>
    <submittedName>
        <fullName evidence="2">Adenylate cyclase domain protein</fullName>
        <ecNumber evidence="2">4.6.1.1</ecNumber>
    </submittedName>
</protein>
<name>X8DE83_MYCXE</name>
<dbReference type="EMBL" id="JAOB01000026">
    <property type="protein sequence ID" value="EUA65765.1"/>
    <property type="molecule type" value="Genomic_DNA"/>
</dbReference>
<proteinExistence type="predicted"/>
<feature type="domain" description="CYTH" evidence="1">
    <location>
        <begin position="16"/>
        <end position="82"/>
    </location>
</feature>
<organism evidence="2">
    <name type="scientific">Mycobacterium xenopi 4042</name>
    <dbReference type="NCBI Taxonomy" id="1299334"/>
    <lineage>
        <taxon>Bacteria</taxon>
        <taxon>Bacillati</taxon>
        <taxon>Actinomycetota</taxon>
        <taxon>Actinomycetes</taxon>
        <taxon>Mycobacteriales</taxon>
        <taxon>Mycobacteriaceae</taxon>
        <taxon>Mycobacterium</taxon>
    </lineage>
</organism>
<sequence>MPEAAMPVEAPDTSRHMEMERKFDVVDSTVPPSFDGIAAVTRVEKLPAQTLEAVYFDTPGHDLAFKGSRCAGARVGRTTVGI</sequence>
<dbReference type="PROSITE" id="PS51707">
    <property type="entry name" value="CYTH"/>
    <property type="match status" value="1"/>
</dbReference>
<dbReference type="InterPro" id="IPR033469">
    <property type="entry name" value="CYTH-like_dom_sf"/>
</dbReference>
<comment type="caution">
    <text evidence="2">The sequence shown here is derived from an EMBL/GenBank/DDBJ whole genome shotgun (WGS) entry which is preliminary data.</text>
</comment>
<keyword evidence="2" id="KW-0456">Lyase</keyword>
<evidence type="ECO:0000259" key="1">
    <source>
        <dbReference type="PROSITE" id="PS51707"/>
    </source>
</evidence>
<accession>X8DE83</accession>
<dbReference type="AlphaFoldDB" id="X8DE83"/>
<evidence type="ECO:0000313" key="2">
    <source>
        <dbReference type="EMBL" id="EUA65765.1"/>
    </source>
</evidence>
<reference evidence="2" key="1">
    <citation type="submission" date="2014-01" db="EMBL/GenBank/DDBJ databases">
        <authorList>
            <person name="Brown-Elliot B."/>
            <person name="Wallace R."/>
            <person name="Lenaerts A."/>
            <person name="Ordway D."/>
            <person name="DeGroote M.A."/>
            <person name="Parker T."/>
            <person name="Sizemore C."/>
            <person name="Tallon L.J."/>
            <person name="Sadzewicz L.K."/>
            <person name="Sengamalay N."/>
            <person name="Fraser C.M."/>
            <person name="Hine E."/>
            <person name="Shefchek K.A."/>
            <person name="Das S.P."/>
            <person name="Tettelin H."/>
        </authorList>
    </citation>
    <scope>NUCLEOTIDE SEQUENCE [LARGE SCALE GENOMIC DNA]</scope>
    <source>
        <strain evidence="2">4042</strain>
    </source>
</reference>
<dbReference type="EC" id="4.6.1.1" evidence="2"/>
<dbReference type="SUPFAM" id="SSF55154">
    <property type="entry name" value="CYTH-like phosphatases"/>
    <property type="match status" value="1"/>
</dbReference>
<dbReference type="Gene3D" id="2.40.320.10">
    <property type="entry name" value="Hypothetical Protein Pfu-838710-001"/>
    <property type="match status" value="1"/>
</dbReference>